<protein>
    <submittedName>
        <fullName evidence="3">Uncharacterized protein</fullName>
    </submittedName>
</protein>
<dbReference type="Proteomes" id="UP000046395">
    <property type="component" value="Unassembled WGS sequence"/>
</dbReference>
<feature type="region of interest" description="Disordered" evidence="1">
    <location>
        <begin position="1"/>
        <end position="37"/>
    </location>
</feature>
<dbReference type="WBParaSite" id="TMUE_0000001232.1">
    <property type="protein sequence ID" value="TMUE_0000001232.1"/>
    <property type="gene ID" value="WBGene00297139"/>
</dbReference>
<keyword evidence="2" id="KW-1185">Reference proteome</keyword>
<feature type="compositionally biased region" description="Polar residues" evidence="1">
    <location>
        <begin position="1"/>
        <end position="13"/>
    </location>
</feature>
<feature type="compositionally biased region" description="Acidic residues" evidence="1">
    <location>
        <begin position="19"/>
        <end position="34"/>
    </location>
</feature>
<evidence type="ECO:0000256" key="1">
    <source>
        <dbReference type="SAM" id="MobiDB-lite"/>
    </source>
</evidence>
<organism evidence="2 3">
    <name type="scientific">Trichuris muris</name>
    <name type="common">Mouse whipworm</name>
    <dbReference type="NCBI Taxonomy" id="70415"/>
    <lineage>
        <taxon>Eukaryota</taxon>
        <taxon>Metazoa</taxon>
        <taxon>Ecdysozoa</taxon>
        <taxon>Nematoda</taxon>
        <taxon>Enoplea</taxon>
        <taxon>Dorylaimia</taxon>
        <taxon>Trichinellida</taxon>
        <taxon>Trichuridae</taxon>
        <taxon>Trichuris</taxon>
    </lineage>
</organism>
<name>A0A5S6Q2P2_TRIMR</name>
<evidence type="ECO:0000313" key="2">
    <source>
        <dbReference type="Proteomes" id="UP000046395"/>
    </source>
</evidence>
<sequence length="154" mass="17328">MSEQSTEILSDSGTWKMEIDDENTASEAPSEADSDSSPPKFAYIFSDLLWSIRITGDFHEFAMIAIASLYRQKGHDVDPADVIEYFNFYFNMEFGNQVDDDFIPEHRPGHKGFTLAKSTADVSPRWSLYNMLHGLNPSDEVSGNIDPCNLHILG</sequence>
<reference evidence="3" key="1">
    <citation type="submission" date="2019-12" db="UniProtKB">
        <authorList>
            <consortium name="WormBaseParasite"/>
        </authorList>
    </citation>
    <scope>IDENTIFICATION</scope>
</reference>
<dbReference type="AlphaFoldDB" id="A0A5S6Q2P2"/>
<accession>A0A5S6Q2P2</accession>
<proteinExistence type="predicted"/>
<evidence type="ECO:0000313" key="3">
    <source>
        <dbReference type="WBParaSite" id="TMUE_0000001232.1"/>
    </source>
</evidence>